<reference evidence="1" key="1">
    <citation type="journal article" date="2019" name="bioRxiv">
        <title>The Genome of the Zebra Mussel, Dreissena polymorpha: A Resource for Invasive Species Research.</title>
        <authorList>
            <person name="McCartney M.A."/>
            <person name="Auch B."/>
            <person name="Kono T."/>
            <person name="Mallez S."/>
            <person name="Zhang Y."/>
            <person name="Obille A."/>
            <person name="Becker A."/>
            <person name="Abrahante J.E."/>
            <person name="Garbe J."/>
            <person name="Badalamenti J.P."/>
            <person name="Herman A."/>
            <person name="Mangelson H."/>
            <person name="Liachko I."/>
            <person name="Sullivan S."/>
            <person name="Sone E.D."/>
            <person name="Koren S."/>
            <person name="Silverstein K.A.T."/>
            <person name="Beckman K.B."/>
            <person name="Gohl D.M."/>
        </authorList>
    </citation>
    <scope>NUCLEOTIDE SEQUENCE</scope>
    <source>
        <strain evidence="1">Duluth1</strain>
        <tissue evidence="1">Whole animal</tissue>
    </source>
</reference>
<protein>
    <submittedName>
        <fullName evidence="1">Uncharacterized protein</fullName>
    </submittedName>
</protein>
<sequence length="95" mass="10917">MMPHLIWVCAVSLKEFIETIIQALAATVPVGVILPWKWCQCEPHWMQLVACLCSKQWCELPGPAKQMLDMCYLRNSPPLIYAMRLCPHGQLLSRH</sequence>
<evidence type="ECO:0000313" key="2">
    <source>
        <dbReference type="Proteomes" id="UP000828390"/>
    </source>
</evidence>
<keyword evidence="2" id="KW-1185">Reference proteome</keyword>
<organism evidence="1 2">
    <name type="scientific">Dreissena polymorpha</name>
    <name type="common">Zebra mussel</name>
    <name type="synonym">Mytilus polymorpha</name>
    <dbReference type="NCBI Taxonomy" id="45954"/>
    <lineage>
        <taxon>Eukaryota</taxon>
        <taxon>Metazoa</taxon>
        <taxon>Spiralia</taxon>
        <taxon>Lophotrochozoa</taxon>
        <taxon>Mollusca</taxon>
        <taxon>Bivalvia</taxon>
        <taxon>Autobranchia</taxon>
        <taxon>Heteroconchia</taxon>
        <taxon>Euheterodonta</taxon>
        <taxon>Imparidentia</taxon>
        <taxon>Neoheterodontei</taxon>
        <taxon>Myida</taxon>
        <taxon>Dreissenoidea</taxon>
        <taxon>Dreissenidae</taxon>
        <taxon>Dreissena</taxon>
    </lineage>
</organism>
<accession>A0A9D4BK08</accession>
<dbReference type="AlphaFoldDB" id="A0A9D4BK08"/>
<reference evidence="1" key="2">
    <citation type="submission" date="2020-11" db="EMBL/GenBank/DDBJ databases">
        <authorList>
            <person name="McCartney M.A."/>
            <person name="Auch B."/>
            <person name="Kono T."/>
            <person name="Mallez S."/>
            <person name="Becker A."/>
            <person name="Gohl D.M."/>
            <person name="Silverstein K.A.T."/>
            <person name="Koren S."/>
            <person name="Bechman K.B."/>
            <person name="Herman A."/>
            <person name="Abrahante J.E."/>
            <person name="Garbe J."/>
        </authorList>
    </citation>
    <scope>NUCLEOTIDE SEQUENCE</scope>
    <source>
        <strain evidence="1">Duluth1</strain>
        <tissue evidence="1">Whole animal</tissue>
    </source>
</reference>
<comment type="caution">
    <text evidence="1">The sequence shown here is derived from an EMBL/GenBank/DDBJ whole genome shotgun (WGS) entry which is preliminary data.</text>
</comment>
<proteinExistence type="predicted"/>
<dbReference type="Proteomes" id="UP000828390">
    <property type="component" value="Unassembled WGS sequence"/>
</dbReference>
<evidence type="ECO:0000313" key="1">
    <source>
        <dbReference type="EMBL" id="KAH3697687.1"/>
    </source>
</evidence>
<dbReference type="EMBL" id="JAIWYP010000016">
    <property type="protein sequence ID" value="KAH3697687.1"/>
    <property type="molecule type" value="Genomic_DNA"/>
</dbReference>
<gene>
    <name evidence="1" type="ORF">DPMN_085193</name>
</gene>
<name>A0A9D4BK08_DREPO</name>